<dbReference type="AlphaFoldDB" id="A0A3P7MDG9"/>
<protein>
    <submittedName>
        <fullName evidence="2">Uncharacterized protein</fullName>
    </submittedName>
</protein>
<sequence>MSMPMNVVAQFFGFYLDTVVAPLVQALEDKIRELQAQALAVTDRESRVANRGDTPSDVSSQLFPSVYPFPDAGYPSPPPPTVSGSS</sequence>
<dbReference type="EMBL" id="UYRU01070986">
    <property type="protein sequence ID" value="VDN20498.1"/>
    <property type="molecule type" value="Genomic_DNA"/>
</dbReference>
<evidence type="ECO:0000256" key="1">
    <source>
        <dbReference type="SAM" id="MobiDB-lite"/>
    </source>
</evidence>
<feature type="region of interest" description="Disordered" evidence="1">
    <location>
        <begin position="42"/>
        <end position="62"/>
    </location>
</feature>
<reference evidence="2 3" key="1">
    <citation type="submission" date="2018-11" db="EMBL/GenBank/DDBJ databases">
        <authorList>
            <consortium name="Pathogen Informatics"/>
        </authorList>
    </citation>
    <scope>NUCLEOTIDE SEQUENCE [LARGE SCALE GENOMIC DNA]</scope>
</reference>
<evidence type="ECO:0000313" key="3">
    <source>
        <dbReference type="Proteomes" id="UP000281553"/>
    </source>
</evidence>
<organism evidence="2 3">
    <name type="scientific">Dibothriocephalus latus</name>
    <name type="common">Fish tapeworm</name>
    <name type="synonym">Diphyllobothrium latum</name>
    <dbReference type="NCBI Taxonomy" id="60516"/>
    <lineage>
        <taxon>Eukaryota</taxon>
        <taxon>Metazoa</taxon>
        <taxon>Spiralia</taxon>
        <taxon>Lophotrochozoa</taxon>
        <taxon>Platyhelminthes</taxon>
        <taxon>Cestoda</taxon>
        <taxon>Eucestoda</taxon>
        <taxon>Diphyllobothriidea</taxon>
        <taxon>Diphyllobothriidae</taxon>
        <taxon>Dibothriocephalus</taxon>
    </lineage>
</organism>
<keyword evidence="3" id="KW-1185">Reference proteome</keyword>
<feature type="non-terminal residue" evidence="2">
    <location>
        <position position="86"/>
    </location>
</feature>
<gene>
    <name evidence="2" type="ORF">DILT_LOCUS13634</name>
</gene>
<dbReference type="Proteomes" id="UP000281553">
    <property type="component" value="Unassembled WGS sequence"/>
</dbReference>
<evidence type="ECO:0000313" key="2">
    <source>
        <dbReference type="EMBL" id="VDN20498.1"/>
    </source>
</evidence>
<proteinExistence type="predicted"/>
<accession>A0A3P7MDG9</accession>
<name>A0A3P7MDG9_DIBLA</name>